<comment type="caution">
    <text evidence="7">The sequence shown here is derived from an EMBL/GenBank/DDBJ whole genome shotgun (WGS) entry which is preliminary data.</text>
</comment>
<proteinExistence type="inferred from homology"/>
<dbReference type="AlphaFoldDB" id="A0A2U2DJP8"/>
<accession>A0A2U2DJP8</accession>
<dbReference type="InterPro" id="IPR039424">
    <property type="entry name" value="SBP_5"/>
</dbReference>
<dbReference type="EMBL" id="QFBC01000015">
    <property type="protein sequence ID" value="PWE53526.1"/>
    <property type="molecule type" value="Genomic_DNA"/>
</dbReference>
<keyword evidence="8" id="KW-1185">Reference proteome</keyword>
<dbReference type="Pfam" id="PF00496">
    <property type="entry name" value="SBP_bac_5"/>
    <property type="match status" value="1"/>
</dbReference>
<dbReference type="NCBIfam" id="TIGR01409">
    <property type="entry name" value="TAT_signal_seq"/>
    <property type="match status" value="1"/>
</dbReference>
<dbReference type="GO" id="GO:1904680">
    <property type="term" value="F:peptide transmembrane transporter activity"/>
    <property type="evidence" value="ECO:0007669"/>
    <property type="project" value="TreeGrafter"/>
</dbReference>
<gene>
    <name evidence="7" type="ORF">DEM27_25145</name>
</gene>
<dbReference type="SUPFAM" id="SSF53850">
    <property type="entry name" value="Periplasmic binding protein-like II"/>
    <property type="match status" value="1"/>
</dbReference>
<dbReference type="InterPro" id="IPR000914">
    <property type="entry name" value="SBP_5_dom"/>
</dbReference>
<dbReference type="Gene3D" id="3.10.105.10">
    <property type="entry name" value="Dipeptide-binding Protein, Domain 3"/>
    <property type="match status" value="1"/>
</dbReference>
<dbReference type="PANTHER" id="PTHR30290">
    <property type="entry name" value="PERIPLASMIC BINDING COMPONENT OF ABC TRANSPORTER"/>
    <property type="match status" value="1"/>
</dbReference>
<evidence type="ECO:0000313" key="8">
    <source>
        <dbReference type="Proteomes" id="UP000245252"/>
    </source>
</evidence>
<keyword evidence="4 5" id="KW-0732">Signal</keyword>
<dbReference type="PANTHER" id="PTHR30290:SF9">
    <property type="entry name" value="OLIGOPEPTIDE-BINDING PROTEIN APPA"/>
    <property type="match status" value="1"/>
</dbReference>
<organism evidence="7 8">
    <name type="scientific">Metarhizobium album</name>
    <dbReference type="NCBI Taxonomy" id="2182425"/>
    <lineage>
        <taxon>Bacteria</taxon>
        <taxon>Pseudomonadati</taxon>
        <taxon>Pseudomonadota</taxon>
        <taxon>Alphaproteobacteria</taxon>
        <taxon>Hyphomicrobiales</taxon>
        <taxon>Rhizobiaceae</taxon>
        <taxon>Metarhizobium</taxon>
    </lineage>
</organism>
<comment type="subcellular location">
    <subcellularLocation>
        <location evidence="1">Periplasm</location>
    </subcellularLocation>
</comment>
<dbReference type="CDD" id="cd00995">
    <property type="entry name" value="PBP2_NikA_DppA_OppA_like"/>
    <property type="match status" value="1"/>
</dbReference>
<sequence length="521" mass="57470">MEFNRRAFLKSSALAGVAVGLPVLNTAFFVDPAHAADGKALNFMSAENLTGNWDPSSHTTLAQINLESFVFGYLTRAPMRPDNPDELVMELATEMKLIDEHTLEFKLREGVTFHDGKPFTAEDVKATFEYASQPDRPAAWYPGTCEVEVVSDHVARIKTDKGGYPASLFWFLSAFLPIMSAKDVADPKTLSARPNGTGAFKFVRQDGNTTVLEAFDGFYLGKPTLPGINFNFVGDATTRTLALLNGEADLIERLEAEQVQSIEEAGGFKLNKAVSVENKYLWFRCSKAPFNDPRLRKAAAHAIDRTVLLDILGVSGHASKAWISPVKFGYVDTPNYPEFNPEECQRLLAEAGFPKGEGLPELEYITSVGFYPKTKEYGEVIAAMLQEQGFPVKLNVMEVAAWNERLYDRPGGGPGHMIDCGWSTGSPEPDLVLRTHFHSSSKRICGIEDKDLDAVLDKERNTLDPAARKAVIQNEVMPMLAEKVPSLSLFTSVFIHAMRNGLDGMYFYPNGMMDANKATLA</sequence>
<feature type="chain" id="PRO_5015583283" evidence="5">
    <location>
        <begin position="36"/>
        <end position="521"/>
    </location>
</feature>
<dbReference type="GO" id="GO:0043190">
    <property type="term" value="C:ATP-binding cassette (ABC) transporter complex"/>
    <property type="evidence" value="ECO:0007669"/>
    <property type="project" value="InterPro"/>
</dbReference>
<dbReference type="OrthoDB" id="9803988at2"/>
<dbReference type="PIRSF" id="PIRSF002741">
    <property type="entry name" value="MppA"/>
    <property type="match status" value="1"/>
</dbReference>
<dbReference type="Gene3D" id="3.40.190.10">
    <property type="entry name" value="Periplasmic binding protein-like II"/>
    <property type="match status" value="1"/>
</dbReference>
<evidence type="ECO:0000313" key="7">
    <source>
        <dbReference type="EMBL" id="PWE53526.1"/>
    </source>
</evidence>
<evidence type="ECO:0000256" key="4">
    <source>
        <dbReference type="ARBA" id="ARBA00022729"/>
    </source>
</evidence>
<dbReference type="InterPro" id="IPR006311">
    <property type="entry name" value="TAT_signal"/>
</dbReference>
<dbReference type="InterPro" id="IPR019546">
    <property type="entry name" value="TAT_signal_bac_arc"/>
</dbReference>
<dbReference type="PROSITE" id="PS51318">
    <property type="entry name" value="TAT"/>
    <property type="match status" value="1"/>
</dbReference>
<dbReference type="Proteomes" id="UP000245252">
    <property type="component" value="Unassembled WGS sequence"/>
</dbReference>
<evidence type="ECO:0000256" key="1">
    <source>
        <dbReference type="ARBA" id="ARBA00004418"/>
    </source>
</evidence>
<feature type="signal peptide" evidence="5">
    <location>
        <begin position="1"/>
        <end position="35"/>
    </location>
</feature>
<dbReference type="GO" id="GO:0030288">
    <property type="term" value="C:outer membrane-bounded periplasmic space"/>
    <property type="evidence" value="ECO:0007669"/>
    <property type="project" value="UniProtKB-ARBA"/>
</dbReference>
<dbReference type="GO" id="GO:0015833">
    <property type="term" value="P:peptide transport"/>
    <property type="evidence" value="ECO:0007669"/>
    <property type="project" value="TreeGrafter"/>
</dbReference>
<dbReference type="InterPro" id="IPR030678">
    <property type="entry name" value="Peptide/Ni-bd"/>
</dbReference>
<dbReference type="RefSeq" id="WP_109460997.1">
    <property type="nucleotide sequence ID" value="NZ_QFBC01000015.1"/>
</dbReference>
<dbReference type="Gene3D" id="3.90.76.10">
    <property type="entry name" value="Dipeptide-binding Protein, Domain 1"/>
    <property type="match status" value="1"/>
</dbReference>
<comment type="similarity">
    <text evidence="2">Belongs to the bacterial solute-binding protein 5 family.</text>
</comment>
<evidence type="ECO:0000256" key="5">
    <source>
        <dbReference type="SAM" id="SignalP"/>
    </source>
</evidence>
<evidence type="ECO:0000259" key="6">
    <source>
        <dbReference type="Pfam" id="PF00496"/>
    </source>
</evidence>
<reference evidence="7 8" key="1">
    <citation type="submission" date="2018-05" db="EMBL/GenBank/DDBJ databases">
        <title>The draft genome of strain NS-104.</title>
        <authorList>
            <person name="Hang P."/>
            <person name="Jiang J."/>
        </authorList>
    </citation>
    <scope>NUCLEOTIDE SEQUENCE [LARGE SCALE GENOMIC DNA]</scope>
    <source>
        <strain evidence="7 8">NS-104</strain>
    </source>
</reference>
<feature type="domain" description="Solute-binding protein family 5" evidence="6">
    <location>
        <begin position="87"/>
        <end position="441"/>
    </location>
</feature>
<evidence type="ECO:0000256" key="2">
    <source>
        <dbReference type="ARBA" id="ARBA00005695"/>
    </source>
</evidence>
<name>A0A2U2DJP8_9HYPH</name>
<evidence type="ECO:0000256" key="3">
    <source>
        <dbReference type="ARBA" id="ARBA00022448"/>
    </source>
</evidence>
<keyword evidence="3" id="KW-0813">Transport</keyword>
<protein>
    <submittedName>
        <fullName evidence="7">Diguanylate cyclase</fullName>
    </submittedName>
</protein>